<feature type="non-terminal residue" evidence="6">
    <location>
        <position position="325"/>
    </location>
</feature>
<keyword evidence="2" id="KW-0812">Transmembrane</keyword>
<gene>
    <name evidence="6" type="ORF">B4U80_02047</name>
</gene>
<dbReference type="InterPro" id="IPR052612">
    <property type="entry name" value="ANP_Clearance_Receptor"/>
</dbReference>
<dbReference type="AlphaFoldDB" id="A0A443S9Q2"/>
<dbReference type="GO" id="GO:0017046">
    <property type="term" value="F:peptide hormone binding"/>
    <property type="evidence" value="ECO:0007669"/>
    <property type="project" value="TreeGrafter"/>
</dbReference>
<dbReference type="InterPro" id="IPR028082">
    <property type="entry name" value="Peripla_BP_I"/>
</dbReference>
<dbReference type="GO" id="GO:0038023">
    <property type="term" value="F:signaling receptor activity"/>
    <property type="evidence" value="ECO:0007669"/>
    <property type="project" value="TreeGrafter"/>
</dbReference>
<keyword evidence="7" id="KW-1185">Reference proteome</keyword>
<evidence type="ECO:0000313" key="6">
    <source>
        <dbReference type="EMBL" id="RWS24135.1"/>
    </source>
</evidence>
<evidence type="ECO:0000259" key="5">
    <source>
        <dbReference type="Pfam" id="PF01094"/>
    </source>
</evidence>
<protein>
    <recommendedName>
        <fullName evidence="5">Receptor ligand binding region domain-containing protein</fullName>
    </recommendedName>
</protein>
<name>A0A443S9Q2_9ACAR</name>
<evidence type="ECO:0000256" key="4">
    <source>
        <dbReference type="ARBA" id="ARBA00023136"/>
    </source>
</evidence>
<dbReference type="OrthoDB" id="5984008at2759"/>
<dbReference type="GO" id="GO:0007165">
    <property type="term" value="P:signal transduction"/>
    <property type="evidence" value="ECO:0007669"/>
    <property type="project" value="TreeGrafter"/>
</dbReference>
<dbReference type="Gene3D" id="3.40.50.2300">
    <property type="match status" value="2"/>
</dbReference>
<dbReference type="PANTHER" id="PTHR44755:SF8">
    <property type="entry name" value="RECEPTOR LIGAND BINDING REGION DOMAIN-CONTAINING PROTEIN"/>
    <property type="match status" value="1"/>
</dbReference>
<keyword evidence="4" id="KW-0472">Membrane</keyword>
<evidence type="ECO:0000256" key="1">
    <source>
        <dbReference type="ARBA" id="ARBA00004370"/>
    </source>
</evidence>
<keyword evidence="3" id="KW-1133">Transmembrane helix</keyword>
<dbReference type="InterPro" id="IPR001828">
    <property type="entry name" value="ANF_lig-bd_rcpt"/>
</dbReference>
<evidence type="ECO:0000256" key="2">
    <source>
        <dbReference type="ARBA" id="ARBA00022692"/>
    </source>
</evidence>
<proteinExistence type="predicted"/>
<dbReference type="Proteomes" id="UP000288716">
    <property type="component" value="Unassembled WGS sequence"/>
</dbReference>
<dbReference type="SUPFAM" id="SSF53822">
    <property type="entry name" value="Periplasmic binding protein-like I"/>
    <property type="match status" value="1"/>
</dbReference>
<sequence length="325" mass="37242">MRINAAPKFVRSKANCVTPYNLTIGYLSNIYGRSISKQGLVISGAISYAIDTVNSNASLLGGHRLNLIYNETYGETLWSTKAMLDQWRKNVTAFFGPEDSCSVEATIAASLNLPMISYKCSDSKVSNKQFYSTFARTIPQDTQVVNSLIALLQYYKWVKFSVIYLNTPQNREVVDTLLKKVPSKKMHINSKRSFEDTLYCCEQAKSCCNNPFAKIVEETYTRTRVWVFFGPKKDLREFMRTLNMRHILDYGEHIVVYIDFESYSLVESRQYISTMDMPESEKKAGLEASRSLLVIVSSPPQEDYSQFEDKVREYNSRQPFSFPSP</sequence>
<dbReference type="Pfam" id="PF01094">
    <property type="entry name" value="ANF_receptor"/>
    <property type="match status" value="1"/>
</dbReference>
<dbReference type="GO" id="GO:0016020">
    <property type="term" value="C:membrane"/>
    <property type="evidence" value="ECO:0007669"/>
    <property type="project" value="UniProtKB-SubCell"/>
</dbReference>
<reference evidence="6 7" key="1">
    <citation type="journal article" date="2018" name="Gigascience">
        <title>Genomes of trombidid mites reveal novel predicted allergens and laterally-transferred genes associated with secondary metabolism.</title>
        <authorList>
            <person name="Dong X."/>
            <person name="Chaisiri K."/>
            <person name="Xia D."/>
            <person name="Armstrong S.D."/>
            <person name="Fang Y."/>
            <person name="Donnelly M.J."/>
            <person name="Kadowaki T."/>
            <person name="McGarry J.W."/>
            <person name="Darby A.C."/>
            <person name="Makepeace B.L."/>
        </authorList>
    </citation>
    <scope>NUCLEOTIDE SEQUENCE [LARGE SCALE GENOMIC DNA]</scope>
    <source>
        <strain evidence="6">UoL-UT</strain>
    </source>
</reference>
<dbReference type="PANTHER" id="PTHR44755">
    <property type="entry name" value="NATRIURETIC PEPTIDE RECEPTOR 3-RELATED"/>
    <property type="match status" value="1"/>
</dbReference>
<evidence type="ECO:0000313" key="7">
    <source>
        <dbReference type="Proteomes" id="UP000288716"/>
    </source>
</evidence>
<accession>A0A443S9Q2</accession>
<organism evidence="6 7">
    <name type="scientific">Leptotrombidium deliense</name>
    <dbReference type="NCBI Taxonomy" id="299467"/>
    <lineage>
        <taxon>Eukaryota</taxon>
        <taxon>Metazoa</taxon>
        <taxon>Ecdysozoa</taxon>
        <taxon>Arthropoda</taxon>
        <taxon>Chelicerata</taxon>
        <taxon>Arachnida</taxon>
        <taxon>Acari</taxon>
        <taxon>Acariformes</taxon>
        <taxon>Trombidiformes</taxon>
        <taxon>Prostigmata</taxon>
        <taxon>Anystina</taxon>
        <taxon>Parasitengona</taxon>
        <taxon>Trombiculoidea</taxon>
        <taxon>Trombiculidae</taxon>
        <taxon>Leptotrombidium</taxon>
    </lineage>
</organism>
<dbReference type="STRING" id="299467.A0A443S9Q2"/>
<comment type="subcellular location">
    <subcellularLocation>
        <location evidence="1">Membrane</location>
    </subcellularLocation>
</comment>
<dbReference type="VEuPathDB" id="VectorBase:LDEU007905"/>
<evidence type="ECO:0000256" key="3">
    <source>
        <dbReference type="ARBA" id="ARBA00022989"/>
    </source>
</evidence>
<dbReference type="EMBL" id="NCKV01005320">
    <property type="protein sequence ID" value="RWS24135.1"/>
    <property type="molecule type" value="Genomic_DNA"/>
</dbReference>
<comment type="caution">
    <text evidence="6">The sequence shown here is derived from an EMBL/GenBank/DDBJ whole genome shotgun (WGS) entry which is preliminary data.</text>
</comment>
<feature type="domain" description="Receptor ligand binding region" evidence="5">
    <location>
        <begin position="44"/>
        <end position="308"/>
    </location>
</feature>